<evidence type="ECO:0000259" key="1">
    <source>
        <dbReference type="SMART" id="SM00421"/>
    </source>
</evidence>
<dbReference type="SUPFAM" id="SSF46894">
    <property type="entry name" value="C-terminal effector domain of the bipartite response regulators"/>
    <property type="match status" value="1"/>
</dbReference>
<dbReference type="GO" id="GO:0006355">
    <property type="term" value="P:regulation of DNA-templated transcription"/>
    <property type="evidence" value="ECO:0007669"/>
    <property type="project" value="InterPro"/>
</dbReference>
<evidence type="ECO:0000313" key="3">
    <source>
        <dbReference type="Proteomes" id="UP000322927"/>
    </source>
</evidence>
<name>A0A5P2BZS7_STRVZ</name>
<dbReference type="GO" id="GO:0003677">
    <property type="term" value="F:DNA binding"/>
    <property type="evidence" value="ECO:0007669"/>
    <property type="project" value="InterPro"/>
</dbReference>
<accession>A0A5P2BZS7</accession>
<dbReference type="InterPro" id="IPR051797">
    <property type="entry name" value="TrmB-like"/>
</dbReference>
<proteinExistence type="predicted"/>
<dbReference type="InterPro" id="IPR016032">
    <property type="entry name" value="Sig_transdc_resp-reg_C-effctor"/>
</dbReference>
<dbReference type="Pfam" id="PF00196">
    <property type="entry name" value="GerE"/>
    <property type="match status" value="1"/>
</dbReference>
<sequence>MPVEHIPHGAEDLCEPGAAVYARALREGRVSGSDAEPAPCLIDFGLLHPGPDDMTWLHPTAPAAALPMLLRPIEDRLARHRRREDDLTTLFESFMELGGASPPDEESPALSVLLGGPRIQAALEHAVGEADHEVLIIQPGGERPPEALVHIGNRQQIILSRGVRLRMLRVHTAQQSSAELAYLARLTGDIEARTLEEVTERAFVFDRTTAFLAAGTGDSIALELHHPALVEYFATTFWRLWRLAKPLWPRAAPQPSDTGVPARQRAIAGYLVEGLTDAEIAERLGMNIRTARVHIARLAATLGSHSRAQLGYLIGRSGILDQAH</sequence>
<protein>
    <submittedName>
        <fullName evidence="2">Helix-turn-helix transcriptional regulator</fullName>
    </submittedName>
</protein>
<dbReference type="Proteomes" id="UP000322927">
    <property type="component" value="Chromosome"/>
</dbReference>
<reference evidence="2 3" key="1">
    <citation type="submission" date="2018-05" db="EMBL/GenBank/DDBJ databases">
        <title>Streptomyces venezuelae.</title>
        <authorList>
            <person name="Kim W."/>
            <person name="Lee N."/>
            <person name="Cho B.-K."/>
        </authorList>
    </citation>
    <scope>NUCLEOTIDE SEQUENCE [LARGE SCALE GENOMIC DNA]</scope>
    <source>
        <strain evidence="2 3">ATCC 14584</strain>
    </source>
</reference>
<dbReference type="CDD" id="cd06170">
    <property type="entry name" value="LuxR_C_like"/>
    <property type="match status" value="1"/>
</dbReference>
<dbReference type="InterPro" id="IPR036388">
    <property type="entry name" value="WH-like_DNA-bd_sf"/>
</dbReference>
<dbReference type="EMBL" id="CP029192">
    <property type="protein sequence ID" value="QES35158.1"/>
    <property type="molecule type" value="Genomic_DNA"/>
</dbReference>
<dbReference type="SMART" id="SM00421">
    <property type="entry name" value="HTH_LUXR"/>
    <property type="match status" value="1"/>
</dbReference>
<dbReference type="AlphaFoldDB" id="A0A5P2BZS7"/>
<organism evidence="2 3">
    <name type="scientific">Streptomyces venezuelae</name>
    <dbReference type="NCBI Taxonomy" id="54571"/>
    <lineage>
        <taxon>Bacteria</taxon>
        <taxon>Bacillati</taxon>
        <taxon>Actinomycetota</taxon>
        <taxon>Actinomycetes</taxon>
        <taxon>Kitasatosporales</taxon>
        <taxon>Streptomycetaceae</taxon>
        <taxon>Streptomyces</taxon>
    </lineage>
</organism>
<gene>
    <name evidence="2" type="ORF">DEJ48_18625</name>
</gene>
<evidence type="ECO:0000313" key="2">
    <source>
        <dbReference type="EMBL" id="QES35158.1"/>
    </source>
</evidence>
<dbReference type="Gene3D" id="1.10.10.10">
    <property type="entry name" value="Winged helix-like DNA-binding domain superfamily/Winged helix DNA-binding domain"/>
    <property type="match status" value="1"/>
</dbReference>
<feature type="domain" description="HTH luxR-type" evidence="1">
    <location>
        <begin position="257"/>
        <end position="314"/>
    </location>
</feature>
<dbReference type="InterPro" id="IPR000792">
    <property type="entry name" value="Tscrpt_reg_LuxR_C"/>
</dbReference>
<dbReference type="PANTHER" id="PTHR34293:SF1">
    <property type="entry name" value="HTH-TYPE TRANSCRIPTIONAL REGULATOR TRMBL2"/>
    <property type="match status" value="1"/>
</dbReference>
<dbReference type="OrthoDB" id="4307453at2"/>
<dbReference type="RefSeq" id="WP_150217283.1">
    <property type="nucleotide sequence ID" value="NZ_CP029192.1"/>
</dbReference>
<dbReference type="PANTHER" id="PTHR34293">
    <property type="entry name" value="HTH-TYPE TRANSCRIPTIONAL REGULATOR TRMBL2"/>
    <property type="match status" value="1"/>
</dbReference>